<dbReference type="Proteomes" id="UP000825890">
    <property type="component" value="Unassembled WGS sequence"/>
</dbReference>
<dbReference type="AlphaFoldDB" id="A0A9P3CDD8"/>
<gene>
    <name evidence="2" type="ORF">CKM354_000450100</name>
</gene>
<evidence type="ECO:0000313" key="2">
    <source>
        <dbReference type="EMBL" id="GIZ41187.1"/>
    </source>
</evidence>
<feature type="region of interest" description="Disordered" evidence="1">
    <location>
        <begin position="1"/>
        <end position="116"/>
    </location>
</feature>
<reference evidence="2 3" key="1">
    <citation type="submission" date="2021-01" db="EMBL/GenBank/DDBJ databases">
        <title>Cercospora kikuchii MAFF 305040 whole genome shotgun sequence.</title>
        <authorList>
            <person name="Kashiwa T."/>
            <person name="Suzuki T."/>
        </authorList>
    </citation>
    <scope>NUCLEOTIDE SEQUENCE [LARGE SCALE GENOMIC DNA]</scope>
    <source>
        <strain evidence="2 3">MAFF 305040</strain>
    </source>
</reference>
<dbReference type="RefSeq" id="XP_044655674.1">
    <property type="nucleotide sequence ID" value="XM_044799739.1"/>
</dbReference>
<feature type="compositionally biased region" description="Acidic residues" evidence="1">
    <location>
        <begin position="43"/>
        <end position="61"/>
    </location>
</feature>
<feature type="region of interest" description="Disordered" evidence="1">
    <location>
        <begin position="130"/>
        <end position="150"/>
    </location>
</feature>
<dbReference type="EMBL" id="BOLY01000003">
    <property type="protein sequence ID" value="GIZ41187.1"/>
    <property type="molecule type" value="Genomic_DNA"/>
</dbReference>
<feature type="compositionally biased region" description="Low complexity" evidence="1">
    <location>
        <begin position="70"/>
        <end position="79"/>
    </location>
</feature>
<keyword evidence="3" id="KW-1185">Reference proteome</keyword>
<name>A0A9P3CDD8_9PEZI</name>
<feature type="compositionally biased region" description="Basic residues" evidence="1">
    <location>
        <begin position="18"/>
        <end position="32"/>
    </location>
</feature>
<dbReference type="GeneID" id="68290076"/>
<accession>A0A9P3CDD8</accession>
<evidence type="ECO:0000256" key="1">
    <source>
        <dbReference type="SAM" id="MobiDB-lite"/>
    </source>
</evidence>
<evidence type="ECO:0000313" key="3">
    <source>
        <dbReference type="Proteomes" id="UP000825890"/>
    </source>
</evidence>
<feature type="region of interest" description="Disordered" evidence="1">
    <location>
        <begin position="368"/>
        <end position="392"/>
    </location>
</feature>
<dbReference type="OrthoDB" id="3647168at2759"/>
<proteinExistence type="predicted"/>
<feature type="compositionally biased region" description="Polar residues" evidence="1">
    <location>
        <begin position="137"/>
        <end position="150"/>
    </location>
</feature>
<comment type="caution">
    <text evidence="2">The sequence shown here is derived from an EMBL/GenBank/DDBJ whole genome shotgun (WGS) entry which is preliminary data.</text>
</comment>
<sequence>MPTPPPALMMAQADAIGRKMRPRHMHTGRKKRRLDEKMPPENDLGESSDTNDGETDNEDWTELGLETMRRASLSARSASTESNRKRSLPYTGCHAARTGIGSLKPHAPRRSNPLTHIDERIRQGQRLKGDEVAIPTRSENNSGASRDLQQPASNSAFYSSLEANADISCEGPPTQMIFGGPSNEPPADAAQPTPMDVDVDAMNRAEPRFSQSAEVDAEIAAITKCDQPIELSLQWPYIKEPDVSEISCLSGAPAETVLYYQQEALRVYYSENAFECIFHTPLIKFLRQLPREYLKSLKPGSVRLSNKLSHLGFVHRALQDFNTRNAEGLRPDVALVPITVEGEADDVWISWNNVDDYDGIRGGWAAGQGKVAKRRRHPDGTHNECEDDELYT</sequence>
<organism evidence="2 3">
    <name type="scientific">Cercospora kikuchii</name>
    <dbReference type="NCBI Taxonomy" id="84275"/>
    <lineage>
        <taxon>Eukaryota</taxon>
        <taxon>Fungi</taxon>
        <taxon>Dikarya</taxon>
        <taxon>Ascomycota</taxon>
        <taxon>Pezizomycotina</taxon>
        <taxon>Dothideomycetes</taxon>
        <taxon>Dothideomycetidae</taxon>
        <taxon>Mycosphaerellales</taxon>
        <taxon>Mycosphaerellaceae</taxon>
        <taxon>Cercospora</taxon>
    </lineage>
</organism>
<protein>
    <submittedName>
        <fullName evidence="2">Uncharacterized protein</fullName>
    </submittedName>
</protein>